<organism evidence="3 4">
    <name type="scientific">Rhipicephalus microplus</name>
    <name type="common">Cattle tick</name>
    <name type="synonym">Boophilus microplus</name>
    <dbReference type="NCBI Taxonomy" id="6941"/>
    <lineage>
        <taxon>Eukaryota</taxon>
        <taxon>Metazoa</taxon>
        <taxon>Ecdysozoa</taxon>
        <taxon>Arthropoda</taxon>
        <taxon>Chelicerata</taxon>
        <taxon>Arachnida</taxon>
        <taxon>Acari</taxon>
        <taxon>Parasitiformes</taxon>
        <taxon>Ixodida</taxon>
        <taxon>Ixodoidea</taxon>
        <taxon>Ixodidae</taxon>
        <taxon>Rhipicephalinae</taxon>
        <taxon>Rhipicephalus</taxon>
        <taxon>Boophilus</taxon>
    </lineage>
</organism>
<dbReference type="AlphaFoldDB" id="A0A9J6EZI0"/>
<evidence type="ECO:0000313" key="4">
    <source>
        <dbReference type="Proteomes" id="UP000821866"/>
    </source>
</evidence>
<reference evidence="3" key="2">
    <citation type="submission" date="2021-09" db="EMBL/GenBank/DDBJ databases">
        <authorList>
            <person name="Jia N."/>
            <person name="Wang J."/>
            <person name="Shi W."/>
            <person name="Du L."/>
            <person name="Sun Y."/>
            <person name="Zhan W."/>
            <person name="Jiang J."/>
            <person name="Wang Q."/>
            <person name="Zhang B."/>
            <person name="Ji P."/>
            <person name="Sakyi L.B."/>
            <person name="Cui X."/>
            <person name="Yuan T."/>
            <person name="Jiang B."/>
            <person name="Yang W."/>
            <person name="Lam T.T.-Y."/>
            <person name="Chang Q."/>
            <person name="Ding S."/>
            <person name="Wang X."/>
            <person name="Zhu J."/>
            <person name="Ruan X."/>
            <person name="Zhao L."/>
            <person name="Wei J."/>
            <person name="Que T."/>
            <person name="Du C."/>
            <person name="Cheng J."/>
            <person name="Dai P."/>
            <person name="Han X."/>
            <person name="Huang E."/>
            <person name="Gao Y."/>
            <person name="Liu J."/>
            <person name="Shao H."/>
            <person name="Ye R."/>
            <person name="Li L."/>
            <person name="Wei W."/>
            <person name="Wang X."/>
            <person name="Wang C."/>
            <person name="Huo Q."/>
            <person name="Li W."/>
            <person name="Guo W."/>
            <person name="Chen H."/>
            <person name="Chen S."/>
            <person name="Zhou L."/>
            <person name="Zhou L."/>
            <person name="Ni X."/>
            <person name="Tian J."/>
            <person name="Zhou Y."/>
            <person name="Sheng Y."/>
            <person name="Liu T."/>
            <person name="Pan Y."/>
            <person name="Xia L."/>
            <person name="Li J."/>
            <person name="Zhao F."/>
            <person name="Cao W."/>
        </authorList>
    </citation>
    <scope>NUCLEOTIDE SEQUENCE</scope>
    <source>
        <strain evidence="3">Rmic-2018</strain>
        <tissue evidence="3">Larvae</tissue>
    </source>
</reference>
<dbReference type="InterPro" id="IPR017853">
    <property type="entry name" value="GH"/>
</dbReference>
<reference evidence="3" key="1">
    <citation type="journal article" date="2020" name="Cell">
        <title>Large-Scale Comparative Analyses of Tick Genomes Elucidate Their Genetic Diversity and Vector Capacities.</title>
        <authorList>
            <consortium name="Tick Genome and Microbiome Consortium (TIGMIC)"/>
            <person name="Jia N."/>
            <person name="Wang J."/>
            <person name="Shi W."/>
            <person name="Du L."/>
            <person name="Sun Y."/>
            <person name="Zhan W."/>
            <person name="Jiang J.F."/>
            <person name="Wang Q."/>
            <person name="Zhang B."/>
            <person name="Ji P."/>
            <person name="Bell-Sakyi L."/>
            <person name="Cui X.M."/>
            <person name="Yuan T.T."/>
            <person name="Jiang B.G."/>
            <person name="Yang W.F."/>
            <person name="Lam T.T."/>
            <person name="Chang Q.C."/>
            <person name="Ding S.J."/>
            <person name="Wang X.J."/>
            <person name="Zhu J.G."/>
            <person name="Ruan X.D."/>
            <person name="Zhao L."/>
            <person name="Wei J.T."/>
            <person name="Ye R.Z."/>
            <person name="Que T.C."/>
            <person name="Du C.H."/>
            <person name="Zhou Y.H."/>
            <person name="Cheng J.X."/>
            <person name="Dai P.F."/>
            <person name="Guo W.B."/>
            <person name="Han X.H."/>
            <person name="Huang E.J."/>
            <person name="Li L.F."/>
            <person name="Wei W."/>
            <person name="Gao Y.C."/>
            <person name="Liu J.Z."/>
            <person name="Shao H.Z."/>
            <person name="Wang X."/>
            <person name="Wang C.C."/>
            <person name="Yang T.C."/>
            <person name="Huo Q.B."/>
            <person name="Li W."/>
            <person name="Chen H.Y."/>
            <person name="Chen S.E."/>
            <person name="Zhou L.G."/>
            <person name="Ni X.B."/>
            <person name="Tian J.H."/>
            <person name="Sheng Y."/>
            <person name="Liu T."/>
            <person name="Pan Y.S."/>
            <person name="Xia L.Y."/>
            <person name="Li J."/>
            <person name="Zhao F."/>
            <person name="Cao W.C."/>
        </authorList>
    </citation>
    <scope>NUCLEOTIDE SEQUENCE</scope>
    <source>
        <strain evidence="3">Rmic-2018</strain>
    </source>
</reference>
<keyword evidence="2" id="KW-1133">Transmembrane helix</keyword>
<keyword evidence="2" id="KW-0472">Membrane</keyword>
<accession>A0A9J6EZI0</accession>
<feature type="transmembrane region" description="Helical" evidence="2">
    <location>
        <begin position="111"/>
        <end position="134"/>
    </location>
</feature>
<dbReference type="VEuPathDB" id="VectorBase:LOC119165246"/>
<dbReference type="Gene3D" id="3.20.20.80">
    <property type="entry name" value="Glycosidases"/>
    <property type="match status" value="1"/>
</dbReference>
<evidence type="ECO:0000313" key="3">
    <source>
        <dbReference type="EMBL" id="KAH8039408.1"/>
    </source>
</evidence>
<gene>
    <name evidence="3" type="ORF">HPB51_006918</name>
</gene>
<evidence type="ECO:0000256" key="1">
    <source>
        <dbReference type="SAM" id="MobiDB-lite"/>
    </source>
</evidence>
<evidence type="ECO:0000256" key="2">
    <source>
        <dbReference type="SAM" id="Phobius"/>
    </source>
</evidence>
<sequence>MAAISPNHDSSESTSPESCLPDSDVPPTGNDMVTGGVPSNDASTSPTMNRLLALAVPGREDLVVMVNTSDLCMPVIERPASDLNLVPSPENQFIYRDESTPPDERLCTRLWVLWAGLTFPLVLSSWLLLVPFLVGNKDNVLTERPFFPWVKTPEVPVTSPTTVRTTVATPSTTPASAGFSWQGMPPSCLSPVAPPTEPVLYKIGPYSTAVASADRIERPIFCLFDNAKVTTAGTSPQNSDYMFETLPFALCPNVIYASVGIVDGHLTRRLPRFEQSHGLPLLRKIVQTRGYENTRILLVLGGREQDAPHFWRLGRDPPTLDLLMRNVADGMRSYQLDGVVVHWVAPSAYCSGTDRDMVLSILLHRLNKTFANYGMTRHVVSVMLDMDVGNQYLLESVVGVVDYFFIGTNALRYTGRGPYQDMCAHLSHATRVVIHSYAQVAVSVRMDQLCIMQELAPWVVQGFEMPNGSWVLSSGDHPTKAPLYSACTHADFCRKDPGGASCIAHLTYPAPANPAGRPAALFLVPNTDSLRLLNFSGIPAFAPSTTVHACVLVLDLHRDNYARQCVQFLEYVLMEHFYTGTIGQRRPRQSIIDGASLCQVPGFG</sequence>
<feature type="region of interest" description="Disordered" evidence="1">
    <location>
        <begin position="1"/>
        <end position="45"/>
    </location>
</feature>
<keyword evidence="2" id="KW-0812">Transmembrane</keyword>
<protein>
    <submittedName>
        <fullName evidence="3">Uncharacterized protein</fullName>
    </submittedName>
</protein>
<dbReference type="SUPFAM" id="SSF51445">
    <property type="entry name" value="(Trans)glycosidases"/>
    <property type="match status" value="1"/>
</dbReference>
<dbReference type="EMBL" id="JABSTU010000001">
    <property type="protein sequence ID" value="KAH8039408.1"/>
    <property type="molecule type" value="Genomic_DNA"/>
</dbReference>
<keyword evidence="4" id="KW-1185">Reference proteome</keyword>
<dbReference type="Proteomes" id="UP000821866">
    <property type="component" value="Chromosome 1"/>
</dbReference>
<comment type="caution">
    <text evidence="3">The sequence shown here is derived from an EMBL/GenBank/DDBJ whole genome shotgun (WGS) entry which is preliminary data.</text>
</comment>
<name>A0A9J6EZI0_RHIMP</name>
<proteinExistence type="predicted"/>